<keyword evidence="6" id="KW-0808">Transferase</keyword>
<evidence type="ECO:0000256" key="4">
    <source>
        <dbReference type="ARBA" id="ARBA00022527"/>
    </source>
</evidence>
<evidence type="ECO:0000256" key="2">
    <source>
        <dbReference type="ARBA" id="ARBA00010791"/>
    </source>
</evidence>
<evidence type="ECO:0000256" key="12">
    <source>
        <dbReference type="PROSITE-ProRule" id="PRU00285"/>
    </source>
</evidence>
<dbReference type="SUPFAM" id="SSF49764">
    <property type="entry name" value="HSP20-like chaperones"/>
    <property type="match status" value="1"/>
</dbReference>
<proteinExistence type="inferred from homology"/>
<evidence type="ECO:0000256" key="7">
    <source>
        <dbReference type="ARBA" id="ARBA00022741"/>
    </source>
</evidence>
<keyword evidence="4" id="KW-0723">Serine/threonine-protein kinase</keyword>
<dbReference type="PANTHER" id="PTHR24346:SF110">
    <property type="entry name" value="NON-SPECIFIC SERINE_THREONINE PROTEIN KINASE"/>
    <property type="match status" value="1"/>
</dbReference>
<dbReference type="Pfam" id="PF00011">
    <property type="entry name" value="HSP20"/>
    <property type="match status" value="1"/>
</dbReference>
<evidence type="ECO:0000256" key="8">
    <source>
        <dbReference type="ARBA" id="ARBA00022777"/>
    </source>
</evidence>
<evidence type="ECO:0000256" key="5">
    <source>
        <dbReference type="ARBA" id="ARBA00022553"/>
    </source>
</evidence>
<feature type="domain" description="SHSP" evidence="14">
    <location>
        <begin position="438"/>
        <end position="553"/>
    </location>
</feature>
<feature type="region of interest" description="Disordered" evidence="13">
    <location>
        <begin position="1192"/>
        <end position="1242"/>
    </location>
</feature>
<gene>
    <name evidence="16" type="ORF">EXIGLDRAFT_691995</name>
</gene>
<evidence type="ECO:0000256" key="1">
    <source>
        <dbReference type="ARBA" id="ARBA00004266"/>
    </source>
</evidence>
<sequence length="1459" mass="159730">MSDSTTAVLNAESILALLDEDQQPIRLLNALRVEEVYGRSRSSLLLVLNALAHICTTDQIDEAYAAGLYITPHDKGDNLTIMLSGSSPIPAATQENVARVMSLLRAAANNHLLYGTLSTDLFVELTLAGFDKWRRRAYIDDGDVWNRRINGVREKMAGEDASMFEAIVKHLEVLREYAAASRSLKSLDAVRTSVRTELFAAAAALDKMLQEGPVCQNLILTVDYGLPGIDFSVSYFALGLLGTYRCAAYLSLFVKKRDAYFSGDGPQIEYCSSVPRSVPIDAEMVRSTLSAQVSGLSVMRTRSDASATGYMHAVPNLLQHLLLNISRSPGAVLMPVIGTSSLVCAGCDACLKAYEGSPIARVNLGLTPGRVIKLEYIGTSGMFKFPWIAPDLRESYDTLHGYLERRMEQILTRSLFALRSDHSANNYSTRLGPLEQWRPFRQSIPPTDMLVRNYAIKVTMIMQLLYDTRKDDVTINVHNGRRTFSGAVNISSEDTKDGYVVRERRSGKFSRELPLLQGVKADISASLTDGVLTVSFPKTTPKMPGFCSSIGASWPQECHCASARAAYGGADETPGRVKIARHVRTGQYAAIKIVSKHALVTSRMSMTDAADTADKILLGIEREIVIMKLIDHPNILRLYDVWETSNELYLVMEYVEGGELFDYLVSRGRLPVEEALHYFQQIIFAVDYCHRFNIAHRDLKPENLLLDKSHNIKVADFGMAAWEGGVGLLETSCGSPHYASPEVVEGKSYHGSTSDIWSCGVILFALLAGRLPFDDENIRHLLEKVKIARYVMPSDIDPAARDLLSRMLQKDVEKRITMPEIMQHPWFTSKPPRPVAGVMPPPALDEVACPIKSRDDIDADIFRNLRTLWHGAPEDEIVEGLTNSEKTWEKAVYHLLLKYRTRRLENYNMGEEEDESMGRASNPSAAKQRIRPTVAPASRKSPPAPETDTAISSPPARPDPPTPRKAMGRSTTAARSESPAPTSIIVQRPSSTPRPESPTRPTRPVGPRPQVTTSAIVGESISTAPNSPMKAERDSRMSAPTSTAPTSPTTTTTSYLSAGAPVLDMPELQDESVQRFFRQIVEHLGTMQMRQSLVVPTVVVPPGSEQPKIVLAPVATSPPPPTPESATFDEADSSRFADADDDDTETATTASNAGASSIRAVTPQLTGTRATPGLGYTSVLPAPSRGMAAHLHATRDAPPRPPMALRKMRSEADADKENGGRMSMLSPRPMSIPPRSVGENRANGGVLERRKTDGGKHVQIVLPREAPKVLKKKKSMNVDASPALSDGSFSTYEESTPKRSWFNNLFKFKPASYILLSVFESAVTSQECARLLAAMGVHVSALTGDTLKCRMDEIRGGSCQVGLDTVAHPFADPSGSMAVTKAVRFRVELHQVGAGTAHAMAGYLTSMILVQEKGALSSFKSVYNRLRREWDLDDMPQTPVSAMMSGTPASETASSFQFV</sequence>
<keyword evidence="5" id="KW-0597">Phosphoprotein</keyword>
<evidence type="ECO:0000256" key="9">
    <source>
        <dbReference type="ARBA" id="ARBA00022840"/>
    </source>
</evidence>
<dbReference type="FunFam" id="1.10.510.10:FF:000394">
    <property type="entry name" value="Serine/threonine-protein kinase HSL1"/>
    <property type="match status" value="1"/>
</dbReference>
<dbReference type="GO" id="GO:0004674">
    <property type="term" value="F:protein serine/threonine kinase activity"/>
    <property type="evidence" value="ECO:0007669"/>
    <property type="project" value="UniProtKB-KW"/>
</dbReference>
<dbReference type="CDD" id="cd06464">
    <property type="entry name" value="ACD_sHsps-like"/>
    <property type="match status" value="1"/>
</dbReference>
<evidence type="ECO:0000256" key="10">
    <source>
        <dbReference type="ARBA" id="ARBA00047899"/>
    </source>
</evidence>
<dbReference type="GO" id="GO:0005935">
    <property type="term" value="C:cellular bud neck"/>
    <property type="evidence" value="ECO:0007669"/>
    <property type="project" value="UniProtKB-SubCell"/>
</dbReference>
<feature type="domain" description="Protein kinase" evidence="15">
    <location>
        <begin position="563"/>
        <end position="827"/>
    </location>
</feature>
<dbReference type="InterPro" id="IPR002068">
    <property type="entry name" value="A-crystallin/Hsp20_dom"/>
</dbReference>
<comment type="catalytic activity">
    <reaction evidence="11">
        <text>L-seryl-[protein] + ATP = O-phospho-L-seryl-[protein] + ADP + H(+)</text>
        <dbReference type="Rhea" id="RHEA:17989"/>
        <dbReference type="Rhea" id="RHEA-COMP:9863"/>
        <dbReference type="Rhea" id="RHEA-COMP:11604"/>
        <dbReference type="ChEBI" id="CHEBI:15378"/>
        <dbReference type="ChEBI" id="CHEBI:29999"/>
        <dbReference type="ChEBI" id="CHEBI:30616"/>
        <dbReference type="ChEBI" id="CHEBI:83421"/>
        <dbReference type="ChEBI" id="CHEBI:456216"/>
        <dbReference type="EC" id="2.7.11.1"/>
    </reaction>
</comment>
<dbReference type="Proteomes" id="UP000077266">
    <property type="component" value="Unassembled WGS sequence"/>
</dbReference>
<dbReference type="EMBL" id="KV425995">
    <property type="protein sequence ID" value="KZV93143.1"/>
    <property type="molecule type" value="Genomic_DNA"/>
</dbReference>
<dbReference type="SMART" id="SM00220">
    <property type="entry name" value="S_TKc"/>
    <property type="match status" value="1"/>
</dbReference>
<dbReference type="CDD" id="cd14081">
    <property type="entry name" value="STKc_BRSK1_2"/>
    <property type="match status" value="1"/>
</dbReference>
<dbReference type="PROSITE" id="PS50011">
    <property type="entry name" value="PROTEIN_KINASE_DOM"/>
    <property type="match status" value="1"/>
</dbReference>
<comment type="similarity">
    <text evidence="2">Belongs to the protein kinase superfamily. CAMK Ser/Thr protein kinase family. NIM1 subfamily.</text>
</comment>
<dbReference type="Pfam" id="PF00069">
    <property type="entry name" value="Pkinase"/>
    <property type="match status" value="1"/>
</dbReference>
<evidence type="ECO:0000256" key="3">
    <source>
        <dbReference type="ARBA" id="ARBA00012513"/>
    </source>
</evidence>
<feature type="region of interest" description="Disordered" evidence="13">
    <location>
        <begin position="1136"/>
        <end position="1173"/>
    </location>
</feature>
<protein>
    <recommendedName>
        <fullName evidence="3">non-specific serine/threonine protein kinase</fullName>
        <ecNumber evidence="3">2.7.11.1</ecNumber>
    </recommendedName>
</protein>
<evidence type="ECO:0000256" key="11">
    <source>
        <dbReference type="ARBA" id="ARBA00048679"/>
    </source>
</evidence>
<organism evidence="16 17">
    <name type="scientific">Exidia glandulosa HHB12029</name>
    <dbReference type="NCBI Taxonomy" id="1314781"/>
    <lineage>
        <taxon>Eukaryota</taxon>
        <taxon>Fungi</taxon>
        <taxon>Dikarya</taxon>
        <taxon>Basidiomycota</taxon>
        <taxon>Agaricomycotina</taxon>
        <taxon>Agaricomycetes</taxon>
        <taxon>Auriculariales</taxon>
        <taxon>Exidiaceae</taxon>
        <taxon>Exidia</taxon>
    </lineage>
</organism>
<dbReference type="PROSITE" id="PS00108">
    <property type="entry name" value="PROTEIN_KINASE_ST"/>
    <property type="match status" value="1"/>
</dbReference>
<dbReference type="GO" id="GO:0005524">
    <property type="term" value="F:ATP binding"/>
    <property type="evidence" value="ECO:0007669"/>
    <property type="project" value="UniProtKB-KW"/>
</dbReference>
<comment type="subcellular location">
    <subcellularLocation>
        <location evidence="1">Bud neck</location>
    </subcellularLocation>
</comment>
<accession>A0A165IAP7</accession>
<dbReference type="EC" id="2.7.11.1" evidence="3"/>
<feature type="compositionally biased region" description="Polar residues" evidence="13">
    <location>
        <begin position="969"/>
        <end position="985"/>
    </location>
</feature>
<dbReference type="PANTHER" id="PTHR24346">
    <property type="entry name" value="MAP/MICROTUBULE AFFINITY-REGULATING KINASE"/>
    <property type="match status" value="1"/>
</dbReference>
<comment type="similarity">
    <text evidence="12">Belongs to the small heat shock protein (HSP20) family.</text>
</comment>
<dbReference type="OrthoDB" id="193931at2759"/>
<dbReference type="STRING" id="1314781.A0A165IAP7"/>
<dbReference type="InterPro" id="IPR011009">
    <property type="entry name" value="Kinase-like_dom_sf"/>
</dbReference>
<dbReference type="Gene3D" id="1.10.510.10">
    <property type="entry name" value="Transferase(Phosphotransferase) domain 1"/>
    <property type="match status" value="1"/>
</dbReference>
<dbReference type="GO" id="GO:0035556">
    <property type="term" value="P:intracellular signal transduction"/>
    <property type="evidence" value="ECO:0007669"/>
    <property type="project" value="TreeGrafter"/>
</dbReference>
<feature type="compositionally biased region" description="Low complexity" evidence="13">
    <location>
        <begin position="988"/>
        <end position="1013"/>
    </location>
</feature>
<evidence type="ECO:0000256" key="6">
    <source>
        <dbReference type="ARBA" id="ARBA00022679"/>
    </source>
</evidence>
<evidence type="ECO:0000259" key="14">
    <source>
        <dbReference type="PROSITE" id="PS01031"/>
    </source>
</evidence>
<feature type="region of interest" description="Disordered" evidence="13">
    <location>
        <begin position="910"/>
        <end position="1054"/>
    </location>
</feature>
<dbReference type="GO" id="GO:0005940">
    <property type="term" value="C:septin ring"/>
    <property type="evidence" value="ECO:0007669"/>
    <property type="project" value="UniProtKB-ARBA"/>
</dbReference>
<dbReference type="InterPro" id="IPR008271">
    <property type="entry name" value="Ser/Thr_kinase_AS"/>
</dbReference>
<evidence type="ECO:0000313" key="16">
    <source>
        <dbReference type="EMBL" id="KZV93143.1"/>
    </source>
</evidence>
<keyword evidence="17" id="KW-1185">Reference proteome</keyword>
<comment type="catalytic activity">
    <reaction evidence="10">
        <text>L-threonyl-[protein] + ATP = O-phospho-L-threonyl-[protein] + ADP + H(+)</text>
        <dbReference type="Rhea" id="RHEA:46608"/>
        <dbReference type="Rhea" id="RHEA-COMP:11060"/>
        <dbReference type="Rhea" id="RHEA-COMP:11605"/>
        <dbReference type="ChEBI" id="CHEBI:15378"/>
        <dbReference type="ChEBI" id="CHEBI:30013"/>
        <dbReference type="ChEBI" id="CHEBI:30616"/>
        <dbReference type="ChEBI" id="CHEBI:61977"/>
        <dbReference type="ChEBI" id="CHEBI:456216"/>
        <dbReference type="EC" id="2.7.11.1"/>
    </reaction>
</comment>
<name>A0A165IAP7_EXIGL</name>
<dbReference type="InterPro" id="IPR008978">
    <property type="entry name" value="HSP20-like_chaperone"/>
</dbReference>
<feature type="compositionally biased region" description="Low complexity" evidence="13">
    <location>
        <begin position="1038"/>
        <end position="1054"/>
    </location>
</feature>
<keyword evidence="9" id="KW-0067">ATP-binding</keyword>
<evidence type="ECO:0000313" key="17">
    <source>
        <dbReference type="Proteomes" id="UP000077266"/>
    </source>
</evidence>
<evidence type="ECO:0000259" key="15">
    <source>
        <dbReference type="PROSITE" id="PS50011"/>
    </source>
</evidence>
<dbReference type="InterPro" id="IPR000719">
    <property type="entry name" value="Prot_kinase_dom"/>
</dbReference>
<keyword evidence="7" id="KW-0547">Nucleotide-binding</keyword>
<feature type="compositionally biased region" description="Basic and acidic residues" evidence="13">
    <location>
        <begin position="1208"/>
        <end position="1219"/>
    </location>
</feature>
<dbReference type="Gene3D" id="2.60.40.790">
    <property type="match status" value="1"/>
</dbReference>
<evidence type="ECO:0000256" key="13">
    <source>
        <dbReference type="SAM" id="MobiDB-lite"/>
    </source>
</evidence>
<keyword evidence="8 16" id="KW-0418">Kinase</keyword>
<reference evidence="16 17" key="1">
    <citation type="journal article" date="2016" name="Mol. Biol. Evol.">
        <title>Comparative Genomics of Early-Diverging Mushroom-Forming Fungi Provides Insights into the Origins of Lignocellulose Decay Capabilities.</title>
        <authorList>
            <person name="Nagy L.G."/>
            <person name="Riley R."/>
            <person name="Tritt A."/>
            <person name="Adam C."/>
            <person name="Daum C."/>
            <person name="Floudas D."/>
            <person name="Sun H."/>
            <person name="Yadav J.S."/>
            <person name="Pangilinan J."/>
            <person name="Larsson K.H."/>
            <person name="Matsuura K."/>
            <person name="Barry K."/>
            <person name="Labutti K."/>
            <person name="Kuo R."/>
            <person name="Ohm R.A."/>
            <person name="Bhattacharya S.S."/>
            <person name="Shirouzu T."/>
            <person name="Yoshinaga Y."/>
            <person name="Martin F.M."/>
            <person name="Grigoriev I.V."/>
            <person name="Hibbett D.S."/>
        </authorList>
    </citation>
    <scope>NUCLEOTIDE SEQUENCE [LARGE SCALE GENOMIC DNA]</scope>
    <source>
        <strain evidence="16 17">HHB12029</strain>
    </source>
</reference>
<dbReference type="PROSITE" id="PS01031">
    <property type="entry name" value="SHSP"/>
    <property type="match status" value="1"/>
</dbReference>
<feature type="compositionally biased region" description="Low complexity" evidence="13">
    <location>
        <begin position="1146"/>
        <end position="1157"/>
    </location>
</feature>
<dbReference type="SUPFAM" id="SSF56112">
    <property type="entry name" value="Protein kinase-like (PK-like)"/>
    <property type="match status" value="1"/>
</dbReference>
<dbReference type="FunCoup" id="A0A165IAP7">
    <property type="interactions" value="435"/>
</dbReference>
<dbReference type="InParanoid" id="A0A165IAP7"/>